<accession>A0A1W1GX47</accession>
<dbReference type="EMBL" id="FWEU01000002">
    <property type="protein sequence ID" value="SLM23943.1"/>
    <property type="molecule type" value="Genomic_DNA"/>
</dbReference>
<evidence type="ECO:0000313" key="1">
    <source>
        <dbReference type="EMBL" id="SLM23943.1"/>
    </source>
</evidence>
<proteinExistence type="predicted"/>
<evidence type="ECO:0000313" key="2">
    <source>
        <dbReference type="Proteomes" id="UP000191133"/>
    </source>
</evidence>
<reference evidence="2" key="1">
    <citation type="submission" date="2016-10" db="EMBL/GenBank/DDBJ databases">
        <authorList>
            <person name="Varghese N."/>
        </authorList>
    </citation>
    <scope>NUCLEOTIDE SEQUENCE [LARGE SCALE GENOMIC DNA]</scope>
    <source>
        <strain evidence="2">92MFCol6.1</strain>
    </source>
</reference>
<dbReference type="AlphaFoldDB" id="A0A1W1GX47"/>
<organism evidence="1 2">
    <name type="scientific">Stenotrophomonas indicatrix</name>
    <dbReference type="NCBI Taxonomy" id="2045451"/>
    <lineage>
        <taxon>Bacteria</taxon>
        <taxon>Pseudomonadati</taxon>
        <taxon>Pseudomonadota</taxon>
        <taxon>Gammaproteobacteria</taxon>
        <taxon>Lysobacterales</taxon>
        <taxon>Lysobacteraceae</taxon>
        <taxon>Stenotrophomonas</taxon>
    </lineage>
</organism>
<gene>
    <name evidence="1" type="ORF">SAMN04488690_1650</name>
</gene>
<sequence>MRQTARPLPDSVPLCGPGHRPQIVVTEGAPTGHRLGAPCPPLLHIECHRCGLATRPVSMEKAALAELRWTDPSLAHLRIPISLLARHRGEVLAEIAAASSSTPIAA</sequence>
<name>A0A1W1GX47_9GAMM</name>
<dbReference type="Proteomes" id="UP000191133">
    <property type="component" value="Unassembled WGS sequence"/>
</dbReference>
<protein>
    <submittedName>
        <fullName evidence="1">Uncharacterized protein</fullName>
    </submittedName>
</protein>